<gene>
    <name evidence="1" type="ORF">AVEN_27790_1</name>
</gene>
<dbReference type="OrthoDB" id="8197512at2759"/>
<name>A0A4Y2EJ31_ARAVE</name>
<comment type="caution">
    <text evidence="1">The sequence shown here is derived from an EMBL/GenBank/DDBJ whole genome shotgun (WGS) entry which is preliminary data.</text>
</comment>
<proteinExistence type="predicted"/>
<dbReference type="Proteomes" id="UP000499080">
    <property type="component" value="Unassembled WGS sequence"/>
</dbReference>
<dbReference type="EMBL" id="BGPR01000629">
    <property type="protein sequence ID" value="GBM29172.1"/>
    <property type="molecule type" value="Genomic_DNA"/>
</dbReference>
<evidence type="ECO:0000313" key="1">
    <source>
        <dbReference type="EMBL" id="GBM29172.1"/>
    </source>
</evidence>
<keyword evidence="2" id="KW-1185">Reference proteome</keyword>
<reference evidence="1 2" key="1">
    <citation type="journal article" date="2019" name="Sci. Rep.">
        <title>Orb-weaving spider Araneus ventricosus genome elucidates the spidroin gene catalogue.</title>
        <authorList>
            <person name="Kono N."/>
            <person name="Nakamura H."/>
            <person name="Ohtoshi R."/>
            <person name="Moran D.A.P."/>
            <person name="Shinohara A."/>
            <person name="Yoshida Y."/>
            <person name="Fujiwara M."/>
            <person name="Mori M."/>
            <person name="Tomita M."/>
            <person name="Arakawa K."/>
        </authorList>
    </citation>
    <scope>NUCLEOTIDE SEQUENCE [LARGE SCALE GENOMIC DNA]</scope>
</reference>
<sequence length="112" mass="12313">MLAQIDSDFRVFVRGVLYLSGEFPNAYLYASVADGGFGVGASGFRFLYGDSRYLAALSSLQESSLRRSRCLIGTRREPLVWSHNGSWSASPVINCTARLLSGVLDLHVTNNY</sequence>
<protein>
    <submittedName>
        <fullName evidence="1">Uncharacterized protein</fullName>
    </submittedName>
</protein>
<organism evidence="1 2">
    <name type="scientific">Araneus ventricosus</name>
    <name type="common">Orbweaver spider</name>
    <name type="synonym">Epeira ventricosa</name>
    <dbReference type="NCBI Taxonomy" id="182803"/>
    <lineage>
        <taxon>Eukaryota</taxon>
        <taxon>Metazoa</taxon>
        <taxon>Ecdysozoa</taxon>
        <taxon>Arthropoda</taxon>
        <taxon>Chelicerata</taxon>
        <taxon>Arachnida</taxon>
        <taxon>Araneae</taxon>
        <taxon>Araneomorphae</taxon>
        <taxon>Entelegynae</taxon>
        <taxon>Araneoidea</taxon>
        <taxon>Araneidae</taxon>
        <taxon>Araneus</taxon>
    </lineage>
</organism>
<evidence type="ECO:0000313" key="2">
    <source>
        <dbReference type="Proteomes" id="UP000499080"/>
    </source>
</evidence>
<accession>A0A4Y2EJ31</accession>
<dbReference type="AlphaFoldDB" id="A0A4Y2EJ31"/>